<dbReference type="Pfam" id="PF10326">
    <property type="entry name" value="7TM_GPCR_Str"/>
    <property type="match status" value="1"/>
</dbReference>
<dbReference type="Proteomes" id="UP001152747">
    <property type="component" value="Unassembled WGS sequence"/>
</dbReference>
<name>A0A9P1IYC2_9PELO</name>
<dbReference type="PANTHER" id="PTHR46000:SF10">
    <property type="entry name" value="SEVEN TM RECEPTOR"/>
    <property type="match status" value="1"/>
</dbReference>
<dbReference type="InterPro" id="IPR019428">
    <property type="entry name" value="7TM_GPCR_serpentine_rcpt_Str"/>
</dbReference>
<keyword evidence="1" id="KW-0812">Transmembrane</keyword>
<organism evidence="2 3">
    <name type="scientific">Caenorhabditis angaria</name>
    <dbReference type="NCBI Taxonomy" id="860376"/>
    <lineage>
        <taxon>Eukaryota</taxon>
        <taxon>Metazoa</taxon>
        <taxon>Ecdysozoa</taxon>
        <taxon>Nematoda</taxon>
        <taxon>Chromadorea</taxon>
        <taxon>Rhabditida</taxon>
        <taxon>Rhabditina</taxon>
        <taxon>Rhabditomorpha</taxon>
        <taxon>Rhabditoidea</taxon>
        <taxon>Rhabditidae</taxon>
        <taxon>Peloderinae</taxon>
        <taxon>Caenorhabditis</taxon>
    </lineage>
</organism>
<feature type="transmembrane region" description="Helical" evidence="1">
    <location>
        <begin position="145"/>
        <end position="167"/>
    </location>
</feature>
<evidence type="ECO:0000313" key="2">
    <source>
        <dbReference type="EMBL" id="CAI5452444.1"/>
    </source>
</evidence>
<evidence type="ECO:0000313" key="3">
    <source>
        <dbReference type="Proteomes" id="UP001152747"/>
    </source>
</evidence>
<feature type="transmembrane region" description="Helical" evidence="1">
    <location>
        <begin position="80"/>
        <end position="102"/>
    </location>
</feature>
<evidence type="ECO:0008006" key="4">
    <source>
        <dbReference type="Google" id="ProtNLM"/>
    </source>
</evidence>
<keyword evidence="1" id="KW-0472">Membrane</keyword>
<dbReference type="SUPFAM" id="SSF81321">
    <property type="entry name" value="Family A G protein-coupled receptor-like"/>
    <property type="match status" value="1"/>
</dbReference>
<dbReference type="PANTHER" id="PTHR46000">
    <property type="entry name" value="SEVEN TM RECEPTOR-RELATED"/>
    <property type="match status" value="1"/>
</dbReference>
<dbReference type="AlphaFoldDB" id="A0A9P1IYC2"/>
<feature type="transmembrane region" description="Helical" evidence="1">
    <location>
        <begin position="198"/>
        <end position="222"/>
    </location>
</feature>
<accession>A0A9P1IYC2</accession>
<keyword evidence="3" id="KW-1185">Reference proteome</keyword>
<dbReference type="EMBL" id="CANHGI010000005">
    <property type="protein sequence ID" value="CAI5452444.1"/>
    <property type="molecule type" value="Genomic_DNA"/>
</dbReference>
<protein>
    <recommendedName>
        <fullName evidence="4">Seven TM Receptor</fullName>
    </recommendedName>
</protein>
<gene>
    <name evidence="2" type="ORF">CAMP_LOCUS15081</name>
</gene>
<sequence length="283" mass="32115">MGIFFSLSDILIHPFFHSYNQSFIYFTLSNMNSKKVSELLLVVYAMGYSSMIAFIAVQFLYRYWIMTNNRKAKLFEGWKIVLSVIYSLGCGFIYASSIYILGPVDESMKSYLREEMLKNYNASIDDISGFAVIGYLTENNSKTLLHGKICVATLLGIMSTQYTIMIYSGLQMHIKLKTQVDSLSISDKTLQRQLLKALIIQIASPSLFCCIPIIPILIGPFIFTNLSFPSGIFVSPFTIFPSLDSIILMIVVTEYRECLKNIWNMNFYSTYAPSISARNALSK</sequence>
<feature type="transmembrane region" description="Helical" evidence="1">
    <location>
        <begin position="39"/>
        <end position="60"/>
    </location>
</feature>
<reference evidence="2" key="1">
    <citation type="submission" date="2022-11" db="EMBL/GenBank/DDBJ databases">
        <authorList>
            <person name="Kikuchi T."/>
        </authorList>
    </citation>
    <scope>NUCLEOTIDE SEQUENCE</scope>
    <source>
        <strain evidence="2">PS1010</strain>
    </source>
</reference>
<keyword evidence="1" id="KW-1133">Transmembrane helix</keyword>
<feature type="transmembrane region" description="Helical" evidence="1">
    <location>
        <begin position="228"/>
        <end position="252"/>
    </location>
</feature>
<evidence type="ECO:0000256" key="1">
    <source>
        <dbReference type="SAM" id="Phobius"/>
    </source>
</evidence>
<proteinExistence type="predicted"/>
<comment type="caution">
    <text evidence="2">The sequence shown here is derived from an EMBL/GenBank/DDBJ whole genome shotgun (WGS) entry which is preliminary data.</text>
</comment>